<dbReference type="EMBL" id="CAEZXR010000045">
    <property type="protein sequence ID" value="CAB4693533.1"/>
    <property type="molecule type" value="Genomic_DNA"/>
</dbReference>
<protein>
    <submittedName>
        <fullName evidence="1">Unannotated protein</fullName>
    </submittedName>
</protein>
<dbReference type="Gene3D" id="3.90.470.20">
    <property type="entry name" value="4'-phosphopantetheinyl transferase domain"/>
    <property type="match status" value="1"/>
</dbReference>
<evidence type="ECO:0000313" key="1">
    <source>
        <dbReference type="EMBL" id="CAB4693533.1"/>
    </source>
</evidence>
<dbReference type="GO" id="GO:0000287">
    <property type="term" value="F:magnesium ion binding"/>
    <property type="evidence" value="ECO:0007669"/>
    <property type="project" value="InterPro"/>
</dbReference>
<dbReference type="InterPro" id="IPR037143">
    <property type="entry name" value="4-PPantetheinyl_Trfase_dom_sf"/>
</dbReference>
<accession>A0A6J6PA16</accession>
<organism evidence="1">
    <name type="scientific">freshwater metagenome</name>
    <dbReference type="NCBI Taxonomy" id="449393"/>
    <lineage>
        <taxon>unclassified sequences</taxon>
        <taxon>metagenomes</taxon>
        <taxon>ecological metagenomes</taxon>
    </lineage>
</organism>
<reference evidence="1" key="1">
    <citation type="submission" date="2020-05" db="EMBL/GenBank/DDBJ databases">
        <authorList>
            <person name="Chiriac C."/>
            <person name="Salcher M."/>
            <person name="Ghai R."/>
            <person name="Kavagutti S V."/>
        </authorList>
    </citation>
    <scope>NUCLEOTIDE SEQUENCE</scope>
</reference>
<sequence>MPATRAELRRAGERLLREVVGAVSVSRICPRCASTLHGRPVVRVARGVAPSVSLSYADDLVLVAWTWAGVIGVDVEPAGPPVGEFGEFGDRQRWTLVEAAAKATGEGLRREPADLPVLWSRPLDLGPTWVATVAVAGVDPRAAGVEVSWRTAGQAAPAR</sequence>
<dbReference type="GO" id="GO:0008897">
    <property type="term" value="F:holo-[acyl-carrier-protein] synthase activity"/>
    <property type="evidence" value="ECO:0007669"/>
    <property type="project" value="InterPro"/>
</dbReference>
<dbReference type="AlphaFoldDB" id="A0A6J6PA16"/>
<name>A0A6J6PA16_9ZZZZ</name>
<proteinExistence type="predicted"/>
<dbReference type="SUPFAM" id="SSF56214">
    <property type="entry name" value="4'-phosphopantetheinyl transferase"/>
    <property type="match status" value="1"/>
</dbReference>
<gene>
    <name evidence="1" type="ORF">UFOPK2579_00554</name>
</gene>